<accession>A0A7Y3RA96</accession>
<reference evidence="4 5" key="1">
    <citation type="submission" date="2020-05" db="EMBL/GenBank/DDBJ databases">
        <title>Draft genome of Flavobacterium sp. IMCC34852.</title>
        <authorList>
            <person name="Song J."/>
            <person name="Cho J.-C."/>
        </authorList>
    </citation>
    <scope>NUCLEOTIDE SEQUENCE [LARGE SCALE GENOMIC DNA]</scope>
    <source>
        <strain evidence="4 5">IMCC34852</strain>
    </source>
</reference>
<dbReference type="Pfam" id="PF00041">
    <property type="entry name" value="fn3"/>
    <property type="match status" value="1"/>
</dbReference>
<proteinExistence type="predicted"/>
<evidence type="ECO:0000256" key="1">
    <source>
        <dbReference type="ARBA" id="ARBA00022729"/>
    </source>
</evidence>
<evidence type="ECO:0000313" key="5">
    <source>
        <dbReference type="Proteomes" id="UP000536509"/>
    </source>
</evidence>
<name>A0A7Y3RA96_9FLAO</name>
<dbReference type="InterPro" id="IPR036116">
    <property type="entry name" value="FN3_sf"/>
</dbReference>
<dbReference type="Gene3D" id="2.60.120.260">
    <property type="entry name" value="Galactose-binding domain-like"/>
    <property type="match status" value="1"/>
</dbReference>
<dbReference type="AlphaFoldDB" id="A0A7Y3RA96"/>
<keyword evidence="5" id="KW-1185">Reference proteome</keyword>
<dbReference type="InterPro" id="IPR026444">
    <property type="entry name" value="Secre_tail"/>
</dbReference>
<evidence type="ECO:0000313" key="4">
    <source>
        <dbReference type="EMBL" id="NNT72336.1"/>
    </source>
</evidence>
<dbReference type="EMBL" id="JABEVX010000004">
    <property type="protein sequence ID" value="NNT72336.1"/>
    <property type="molecule type" value="Genomic_DNA"/>
</dbReference>
<keyword evidence="1 2" id="KW-0732">Signal</keyword>
<sequence>MKKLLLLFFTVAGFVSANAQTSCATAVAVADGATVTVPAITGTNQVACNNVNGELTTGAFGMWYSFTATGNGQVTLSSDLPQNVAPSSDDTRVSVYTGSCGSLVCVDGNDDIDGTNYLSVLTFDVTIGTTYYIQWDNRWSSAGFDFTVAFVAVSCYPVNTINAPTNVATNSITLNWAAATGVPQGYQVEYGPFGFAQGAGTTLTTATNSITIPGLAPSTAYSYYIRTDCGLGGFSTWSASNAFTTAKVCPQTVGFETNPELVGMSTFGNGAYGLSANAPANAQAGNYYWIFNTNAAAASNNWLFTAPFSLQANEAVTITFWIRCATVRSLRLTVGNEALQASQTTQLWANAALNNPTYTQFTATYTAPATGIYYFGFNDISTAQATATMRLDSINFTSVLGTNDYLASKFSVYPNPSTNVVNFSNEANAVVSTIEMADLNGRVVKTAEVNAADGQISISDLAAGIYMMTISTDQGVAVKKIVKQ</sequence>
<feature type="domain" description="Fibronectin type-III" evidence="3">
    <location>
        <begin position="157"/>
        <end position="248"/>
    </location>
</feature>
<protein>
    <submittedName>
        <fullName evidence="4">T9SS type A sorting domain-containing protein</fullName>
    </submittedName>
</protein>
<dbReference type="Gene3D" id="2.60.120.380">
    <property type="match status" value="1"/>
</dbReference>
<dbReference type="PROSITE" id="PS50853">
    <property type="entry name" value="FN3"/>
    <property type="match status" value="1"/>
</dbReference>
<dbReference type="CDD" id="cd00063">
    <property type="entry name" value="FN3"/>
    <property type="match status" value="1"/>
</dbReference>
<organism evidence="4 5">
    <name type="scientific">Flavobacterium rivulicola</name>
    <dbReference type="NCBI Taxonomy" id="2732161"/>
    <lineage>
        <taxon>Bacteria</taxon>
        <taxon>Pseudomonadati</taxon>
        <taxon>Bacteroidota</taxon>
        <taxon>Flavobacteriia</taxon>
        <taxon>Flavobacteriales</taxon>
        <taxon>Flavobacteriaceae</taxon>
        <taxon>Flavobacterium</taxon>
    </lineage>
</organism>
<dbReference type="InterPro" id="IPR013783">
    <property type="entry name" value="Ig-like_fold"/>
</dbReference>
<dbReference type="Proteomes" id="UP000536509">
    <property type="component" value="Unassembled WGS sequence"/>
</dbReference>
<evidence type="ECO:0000256" key="2">
    <source>
        <dbReference type="SAM" id="SignalP"/>
    </source>
</evidence>
<feature type="signal peptide" evidence="2">
    <location>
        <begin position="1"/>
        <end position="19"/>
    </location>
</feature>
<dbReference type="RefSeq" id="WP_171222514.1">
    <property type="nucleotide sequence ID" value="NZ_CP121446.1"/>
</dbReference>
<dbReference type="NCBIfam" id="NF038128">
    <property type="entry name" value="choice_anch_J"/>
    <property type="match status" value="1"/>
</dbReference>
<evidence type="ECO:0000259" key="3">
    <source>
        <dbReference type="PROSITE" id="PS50853"/>
    </source>
</evidence>
<comment type="caution">
    <text evidence="4">The sequence shown here is derived from an EMBL/GenBank/DDBJ whole genome shotgun (WGS) entry which is preliminary data.</text>
</comment>
<dbReference type="NCBIfam" id="TIGR04183">
    <property type="entry name" value="Por_Secre_tail"/>
    <property type="match status" value="1"/>
</dbReference>
<dbReference type="Gene3D" id="2.60.40.10">
    <property type="entry name" value="Immunoglobulins"/>
    <property type="match status" value="1"/>
</dbReference>
<dbReference type="Pfam" id="PF18962">
    <property type="entry name" value="Por_Secre_tail"/>
    <property type="match status" value="1"/>
</dbReference>
<gene>
    <name evidence="4" type="ORF">HKT18_08935</name>
</gene>
<feature type="chain" id="PRO_5030911968" evidence="2">
    <location>
        <begin position="20"/>
        <end position="484"/>
    </location>
</feature>
<dbReference type="InterPro" id="IPR003961">
    <property type="entry name" value="FN3_dom"/>
</dbReference>
<dbReference type="SUPFAM" id="SSF49265">
    <property type="entry name" value="Fibronectin type III"/>
    <property type="match status" value="1"/>
</dbReference>